<gene>
    <name evidence="2" type="ORF">PCAMFM013_S026g000072</name>
</gene>
<feature type="signal peptide" evidence="1">
    <location>
        <begin position="1"/>
        <end position="22"/>
    </location>
</feature>
<accession>A0A0G4PP27</accession>
<evidence type="ECO:0000313" key="2">
    <source>
        <dbReference type="EMBL" id="CRL28207.1"/>
    </source>
</evidence>
<protein>
    <submittedName>
        <fullName evidence="2">Str. FM013</fullName>
    </submittedName>
</protein>
<dbReference type="STRING" id="1429867.A0A0G4PP27"/>
<keyword evidence="3" id="KW-1185">Reference proteome</keyword>
<dbReference type="Proteomes" id="UP000053732">
    <property type="component" value="Unassembled WGS sequence"/>
</dbReference>
<reference evidence="2 3" key="1">
    <citation type="journal article" date="2014" name="Nat. Commun.">
        <title>Multiple recent horizontal transfers of a large genomic region in cheese making fungi.</title>
        <authorList>
            <person name="Cheeseman K."/>
            <person name="Ropars J."/>
            <person name="Renault P."/>
            <person name="Dupont J."/>
            <person name="Gouzy J."/>
            <person name="Branca A."/>
            <person name="Abraham A.L."/>
            <person name="Ceppi M."/>
            <person name="Conseiller E."/>
            <person name="Debuchy R."/>
            <person name="Malagnac F."/>
            <person name="Goarin A."/>
            <person name="Silar P."/>
            <person name="Lacoste S."/>
            <person name="Sallet E."/>
            <person name="Bensimon A."/>
            <person name="Giraud T."/>
            <person name="Brygoo Y."/>
        </authorList>
    </citation>
    <scope>NUCLEOTIDE SEQUENCE [LARGE SCALE GENOMIC DNA]</scope>
    <source>
        <strain evidence="3">FM 013</strain>
    </source>
</reference>
<organism evidence="2 3">
    <name type="scientific">Penicillium camemberti (strain FM 013)</name>
    <dbReference type="NCBI Taxonomy" id="1429867"/>
    <lineage>
        <taxon>Eukaryota</taxon>
        <taxon>Fungi</taxon>
        <taxon>Dikarya</taxon>
        <taxon>Ascomycota</taxon>
        <taxon>Pezizomycotina</taxon>
        <taxon>Eurotiomycetes</taxon>
        <taxon>Eurotiomycetidae</taxon>
        <taxon>Eurotiales</taxon>
        <taxon>Aspergillaceae</taxon>
        <taxon>Penicillium</taxon>
    </lineage>
</organism>
<dbReference type="AlphaFoldDB" id="A0A0G4PP27"/>
<sequence>MVKLSILSIASAVAAFASLGAALNCQTQFNYCSSALLTRGNYEIQIRNAVADAQSSFPGVNRDNALFACLGGSNGEIKVIEKCGYQCKNGGDGHTDSC</sequence>
<feature type="chain" id="PRO_5005195624" evidence="1">
    <location>
        <begin position="23"/>
        <end position="98"/>
    </location>
</feature>
<evidence type="ECO:0000256" key="1">
    <source>
        <dbReference type="SAM" id="SignalP"/>
    </source>
</evidence>
<evidence type="ECO:0000313" key="3">
    <source>
        <dbReference type="Proteomes" id="UP000053732"/>
    </source>
</evidence>
<dbReference type="EMBL" id="HG793159">
    <property type="protein sequence ID" value="CRL28207.1"/>
    <property type="molecule type" value="Genomic_DNA"/>
</dbReference>
<keyword evidence="1" id="KW-0732">Signal</keyword>
<name>A0A0G4PP27_PENC3</name>
<proteinExistence type="predicted"/>